<protein>
    <submittedName>
        <fullName evidence="3">VanZ family protein</fullName>
    </submittedName>
</protein>
<dbReference type="EMBL" id="RQXU01000008">
    <property type="protein sequence ID" value="RRH87706.1"/>
    <property type="molecule type" value="Genomic_DNA"/>
</dbReference>
<evidence type="ECO:0000256" key="1">
    <source>
        <dbReference type="SAM" id="Phobius"/>
    </source>
</evidence>
<dbReference type="PANTHER" id="PTHR28008:SF1">
    <property type="entry name" value="DOMAIN PROTEIN, PUTATIVE (AFU_ORTHOLOGUE AFUA_3G10980)-RELATED"/>
    <property type="match status" value="1"/>
</dbReference>
<keyword evidence="1" id="KW-0472">Membrane</keyword>
<dbReference type="Proteomes" id="UP000271590">
    <property type="component" value="Unassembled WGS sequence"/>
</dbReference>
<organism evidence="3 4">
    <name type="scientific">Variovorax beijingensis</name>
    <dbReference type="NCBI Taxonomy" id="2496117"/>
    <lineage>
        <taxon>Bacteria</taxon>
        <taxon>Pseudomonadati</taxon>
        <taxon>Pseudomonadota</taxon>
        <taxon>Betaproteobacteria</taxon>
        <taxon>Burkholderiales</taxon>
        <taxon>Comamonadaceae</taxon>
        <taxon>Variovorax</taxon>
    </lineage>
</organism>
<dbReference type="AlphaFoldDB" id="A0A3P3ENN6"/>
<proteinExistence type="predicted"/>
<evidence type="ECO:0000313" key="4">
    <source>
        <dbReference type="Proteomes" id="UP000271590"/>
    </source>
</evidence>
<dbReference type="Pfam" id="PF04892">
    <property type="entry name" value="VanZ"/>
    <property type="match status" value="1"/>
</dbReference>
<name>A0A3P3ENN6_9BURK</name>
<sequence>MLGLLDDSRTWRFAFFFTAAVILVLALMPNTVPLPSTGWDKTNHLLAFGVLAWLGCEAWPSHQRIVLPSLVGYGVLIEVLQSFTPNRSAEVSDVVADAMGIVVGRLIAAMLNRWRPWGR</sequence>
<accession>A0A3P3ENN6</accession>
<feature type="domain" description="VanZ-like" evidence="2">
    <location>
        <begin position="39"/>
        <end position="111"/>
    </location>
</feature>
<dbReference type="PANTHER" id="PTHR28008">
    <property type="entry name" value="DOMAIN PROTEIN, PUTATIVE (AFU_ORTHOLOGUE AFUA_3G10980)-RELATED"/>
    <property type="match status" value="1"/>
</dbReference>
<keyword evidence="1" id="KW-0812">Transmembrane</keyword>
<evidence type="ECO:0000313" key="3">
    <source>
        <dbReference type="EMBL" id="RRH87706.1"/>
    </source>
</evidence>
<comment type="caution">
    <text evidence="3">The sequence shown here is derived from an EMBL/GenBank/DDBJ whole genome shotgun (WGS) entry which is preliminary data.</text>
</comment>
<feature type="transmembrane region" description="Helical" evidence="1">
    <location>
        <begin position="12"/>
        <end position="32"/>
    </location>
</feature>
<keyword evidence="1" id="KW-1133">Transmembrane helix</keyword>
<reference evidence="3 4" key="1">
    <citation type="submission" date="2018-11" db="EMBL/GenBank/DDBJ databases">
        <title>The genome of Variovorax sp T529.</title>
        <authorList>
            <person name="Gao J."/>
        </authorList>
    </citation>
    <scope>NUCLEOTIDE SEQUENCE [LARGE SCALE GENOMIC DNA]</scope>
    <source>
        <strain evidence="3 4">T529</strain>
    </source>
</reference>
<dbReference type="InterPro" id="IPR006976">
    <property type="entry name" value="VanZ-like"/>
</dbReference>
<evidence type="ECO:0000259" key="2">
    <source>
        <dbReference type="Pfam" id="PF04892"/>
    </source>
</evidence>
<dbReference type="NCBIfam" id="NF037970">
    <property type="entry name" value="vanZ_1"/>
    <property type="match status" value="1"/>
</dbReference>
<gene>
    <name evidence="3" type="ORF">EH244_16105</name>
</gene>